<evidence type="ECO:0000256" key="3">
    <source>
        <dbReference type="SAM" id="Phobius"/>
    </source>
</evidence>
<keyword evidence="6" id="KW-1185">Reference proteome</keyword>
<dbReference type="GO" id="GO:0005524">
    <property type="term" value="F:ATP binding"/>
    <property type="evidence" value="ECO:0007669"/>
    <property type="project" value="UniProtKB-KW"/>
</dbReference>
<feature type="transmembrane region" description="Helical" evidence="3">
    <location>
        <begin position="12"/>
        <end position="34"/>
    </location>
</feature>
<dbReference type="InterPro" id="IPR001752">
    <property type="entry name" value="Kinesin_motor_dom"/>
</dbReference>
<evidence type="ECO:0000256" key="1">
    <source>
        <dbReference type="ARBA" id="ARBA00022741"/>
    </source>
</evidence>
<evidence type="ECO:0000313" key="5">
    <source>
        <dbReference type="EMBL" id="OBS57872.1"/>
    </source>
</evidence>
<dbReference type="Proteomes" id="UP000092124">
    <property type="component" value="Unassembled WGS sequence"/>
</dbReference>
<accession>A0A1A6FXI0</accession>
<dbReference type="GO" id="GO:0003777">
    <property type="term" value="F:microtubule motor activity"/>
    <property type="evidence" value="ECO:0007669"/>
    <property type="project" value="InterPro"/>
</dbReference>
<evidence type="ECO:0000256" key="2">
    <source>
        <dbReference type="ARBA" id="ARBA00022840"/>
    </source>
</evidence>
<gene>
    <name evidence="5" type="ORF">A6R68_11005</name>
</gene>
<dbReference type="Gene3D" id="3.40.850.10">
    <property type="entry name" value="Kinesin motor domain"/>
    <property type="match status" value="1"/>
</dbReference>
<keyword evidence="3" id="KW-1133">Transmembrane helix</keyword>
<dbReference type="InterPro" id="IPR036961">
    <property type="entry name" value="Kinesin_motor_dom_sf"/>
</dbReference>
<proteinExistence type="predicted"/>
<keyword evidence="2" id="KW-0067">ATP-binding</keyword>
<keyword evidence="3" id="KW-0472">Membrane</keyword>
<dbReference type="AlphaFoldDB" id="A0A1A6FXI0"/>
<dbReference type="InterPro" id="IPR027417">
    <property type="entry name" value="P-loop_NTPase"/>
</dbReference>
<dbReference type="Pfam" id="PF00225">
    <property type="entry name" value="Kinesin"/>
    <property type="match status" value="1"/>
</dbReference>
<feature type="domain" description="Kinesin motor" evidence="4">
    <location>
        <begin position="94"/>
        <end position="142"/>
    </location>
</feature>
<organism evidence="5 6">
    <name type="scientific">Neotoma lepida</name>
    <name type="common">Desert woodrat</name>
    <dbReference type="NCBI Taxonomy" id="56216"/>
    <lineage>
        <taxon>Eukaryota</taxon>
        <taxon>Metazoa</taxon>
        <taxon>Chordata</taxon>
        <taxon>Craniata</taxon>
        <taxon>Vertebrata</taxon>
        <taxon>Euteleostomi</taxon>
        <taxon>Mammalia</taxon>
        <taxon>Eutheria</taxon>
        <taxon>Euarchontoglires</taxon>
        <taxon>Glires</taxon>
        <taxon>Rodentia</taxon>
        <taxon>Myomorpha</taxon>
        <taxon>Muroidea</taxon>
        <taxon>Cricetidae</taxon>
        <taxon>Neotominae</taxon>
        <taxon>Neotoma</taxon>
    </lineage>
</organism>
<evidence type="ECO:0000259" key="4">
    <source>
        <dbReference type="Pfam" id="PF00225"/>
    </source>
</evidence>
<protein>
    <recommendedName>
        <fullName evidence="4">Kinesin motor domain-containing protein</fullName>
    </recommendedName>
</protein>
<keyword evidence="3" id="KW-0812">Transmembrane</keyword>
<dbReference type="EMBL" id="LZPO01116992">
    <property type="protein sequence ID" value="OBS57872.1"/>
    <property type="molecule type" value="Genomic_DNA"/>
</dbReference>
<dbReference type="GO" id="GO:0008017">
    <property type="term" value="F:microtubule binding"/>
    <property type="evidence" value="ECO:0007669"/>
    <property type="project" value="InterPro"/>
</dbReference>
<comment type="caution">
    <text evidence="5">The sequence shown here is derived from an EMBL/GenBank/DDBJ whole genome shotgun (WGS) entry which is preliminary data.</text>
</comment>
<dbReference type="GO" id="GO:0007018">
    <property type="term" value="P:microtubule-based movement"/>
    <property type="evidence" value="ECO:0007669"/>
    <property type="project" value="InterPro"/>
</dbReference>
<dbReference type="SUPFAM" id="SSF52540">
    <property type="entry name" value="P-loop containing nucleoside triphosphate hydrolases"/>
    <property type="match status" value="1"/>
</dbReference>
<feature type="non-terminal residue" evidence="5">
    <location>
        <position position="1"/>
    </location>
</feature>
<name>A0A1A6FXI0_NEOLE</name>
<evidence type="ECO:0000313" key="6">
    <source>
        <dbReference type="Proteomes" id="UP000092124"/>
    </source>
</evidence>
<dbReference type="STRING" id="56216.A0A1A6FXI0"/>
<reference evidence="5 6" key="1">
    <citation type="submission" date="2016-06" db="EMBL/GenBank/DDBJ databases">
        <title>The Draft Genome Sequence and Annotation of the Desert Woodrat Neotoma lepida.</title>
        <authorList>
            <person name="Campbell M."/>
            <person name="Oakeson K.F."/>
            <person name="Yandell M."/>
            <person name="Halpert J.R."/>
            <person name="Dearing D."/>
        </authorList>
    </citation>
    <scope>NUCLEOTIDE SEQUENCE [LARGE SCALE GENOMIC DNA]</scope>
    <source>
        <strain evidence="5">417</strain>
        <tissue evidence="5">Liver</tissue>
    </source>
</reference>
<sequence>DSLMRAQGKHLLLIWCLEYLLSKLMFTYVVFSILDEVIMGYNWTIFTDWHWKNFTMENKRSPGRKILWLHLGCWKYQPVPVDFGKSYYCSCGNNNSCYRESKLTRILQFFGVCRRTSTIVTSSPASLILEEPVSTLEYAQRTN</sequence>
<keyword evidence="1" id="KW-0547">Nucleotide-binding</keyword>